<feature type="transmembrane region" description="Helical" evidence="3">
    <location>
        <begin position="180"/>
        <end position="203"/>
    </location>
</feature>
<feature type="domain" description="GGDEF" evidence="4">
    <location>
        <begin position="427"/>
        <end position="561"/>
    </location>
</feature>
<dbReference type="InterPro" id="IPR000160">
    <property type="entry name" value="GGDEF_dom"/>
</dbReference>
<dbReference type="PROSITE" id="PS50887">
    <property type="entry name" value="GGDEF"/>
    <property type="match status" value="1"/>
</dbReference>
<dbReference type="Pfam" id="PF05227">
    <property type="entry name" value="CHASE3"/>
    <property type="match status" value="1"/>
</dbReference>
<dbReference type="InterPro" id="IPR003018">
    <property type="entry name" value="GAF"/>
</dbReference>
<dbReference type="EC" id="2.7.7.65" evidence="1"/>
<comment type="catalytic activity">
    <reaction evidence="2">
        <text>2 GTP = 3',3'-c-di-GMP + 2 diphosphate</text>
        <dbReference type="Rhea" id="RHEA:24898"/>
        <dbReference type="ChEBI" id="CHEBI:33019"/>
        <dbReference type="ChEBI" id="CHEBI:37565"/>
        <dbReference type="ChEBI" id="CHEBI:58805"/>
        <dbReference type="EC" id="2.7.7.65"/>
    </reaction>
</comment>
<dbReference type="InterPro" id="IPR029787">
    <property type="entry name" value="Nucleotide_cyclase"/>
</dbReference>
<keyword evidence="3" id="KW-0472">Membrane</keyword>
<gene>
    <name evidence="5" type="ORF">H4W19_10795</name>
</gene>
<evidence type="ECO:0000259" key="4">
    <source>
        <dbReference type="PROSITE" id="PS50887"/>
    </source>
</evidence>
<dbReference type="SUPFAM" id="SSF55781">
    <property type="entry name" value="GAF domain-like"/>
    <property type="match status" value="1"/>
</dbReference>
<dbReference type="Pfam" id="PF01590">
    <property type="entry name" value="GAF"/>
    <property type="match status" value="1"/>
</dbReference>
<organism evidence="5 6">
    <name type="scientific">Pseudoxanthomonas mexicana</name>
    <dbReference type="NCBI Taxonomy" id="128785"/>
    <lineage>
        <taxon>Bacteria</taxon>
        <taxon>Pseudomonadati</taxon>
        <taxon>Pseudomonadota</taxon>
        <taxon>Gammaproteobacteria</taxon>
        <taxon>Lysobacterales</taxon>
        <taxon>Lysobacteraceae</taxon>
        <taxon>Pseudoxanthomonas</taxon>
    </lineage>
</organism>
<evidence type="ECO:0000256" key="1">
    <source>
        <dbReference type="ARBA" id="ARBA00012528"/>
    </source>
</evidence>
<dbReference type="Pfam" id="PF00990">
    <property type="entry name" value="GGDEF"/>
    <property type="match status" value="1"/>
</dbReference>
<dbReference type="SUPFAM" id="SSF55073">
    <property type="entry name" value="Nucleotide cyclase"/>
    <property type="match status" value="1"/>
</dbReference>
<proteinExistence type="predicted"/>
<evidence type="ECO:0000313" key="5">
    <source>
        <dbReference type="EMBL" id="QND78880.1"/>
    </source>
</evidence>
<dbReference type="SMART" id="SM00065">
    <property type="entry name" value="GAF"/>
    <property type="match status" value="1"/>
</dbReference>
<name>A0ABX6R6T3_PSEMX</name>
<dbReference type="Gene3D" id="3.30.450.40">
    <property type="match status" value="1"/>
</dbReference>
<dbReference type="CDD" id="cd19410">
    <property type="entry name" value="HK9-like_sensor"/>
    <property type="match status" value="1"/>
</dbReference>
<reference evidence="5 6" key="1">
    <citation type="submission" date="2020-08" db="EMBL/GenBank/DDBJ databases">
        <title>Streptomycin resistant and MDR strain, P. mexicana.</title>
        <authorList>
            <person name="Ganesh-kumar S."/>
            <person name="Zhe T."/>
            <person name="Yu Z."/>
            <person name="Min Y."/>
        </authorList>
    </citation>
    <scope>NUCLEOTIDE SEQUENCE [LARGE SCALE GENOMIC DNA]</scope>
    <source>
        <strain evidence="5 6">GTZY</strain>
    </source>
</reference>
<dbReference type="Proteomes" id="UP000515506">
    <property type="component" value="Chromosome"/>
</dbReference>
<evidence type="ECO:0000256" key="3">
    <source>
        <dbReference type="SAM" id="Phobius"/>
    </source>
</evidence>
<sequence length="571" mass="62485">MPLRRRHANRIGLLAAAAIFVVIGVGVVMGAQRFIGDANRVSHTNEVIALIGAIEAHLRDGESAQRGYLLTADVDYLADYRRSRGELPELLAQLQQLVRDNPDQSRLALAWKLEIERRLGQMDATLGNYATGGLPSAQRSIGQEARRTSGALRAQARQLVANERQLLVERADSSRNSATLLRALALLGIPLGLAIIGVVYTLLVGEIRRRARAEDAGDEARAQLLDNIDALERQGADLNELSRYGGMLQSCVSVEEAVGLATQYFSRLLPDAGGTLYRVRASQDYAEEVAHWGEHALSGPAMFPLQDCWALRRGQPHVHRAHHELLPCAHVTTPSLNATPTYVCVPLIAQGTQLGLLYLSGHDDAFLARMDLVKTAAEQLSMALSSLELQSRLRVQSIREPLTGLFNRRYLEESLARELARCERRHMPLGLMMLDLDHFKRFNDVHGHAGGDALLAEFGRLLQALSRDEDIACRYGGEEFTLILPEADPITVQARAEAIRAGVEGMRALHLGQELPHVTVSIGVAMFPQHGGLGETLLRQADAALYRAKHAGRNRVETAANDVAVVQAVAP</sequence>
<dbReference type="EMBL" id="CP060028">
    <property type="protein sequence ID" value="QND78880.1"/>
    <property type="molecule type" value="Genomic_DNA"/>
</dbReference>
<dbReference type="PANTHER" id="PTHR45138:SF9">
    <property type="entry name" value="DIGUANYLATE CYCLASE DGCM-RELATED"/>
    <property type="match status" value="1"/>
</dbReference>
<keyword evidence="6" id="KW-1185">Reference proteome</keyword>
<evidence type="ECO:0000313" key="6">
    <source>
        <dbReference type="Proteomes" id="UP000515506"/>
    </source>
</evidence>
<dbReference type="PANTHER" id="PTHR45138">
    <property type="entry name" value="REGULATORY COMPONENTS OF SENSORY TRANSDUCTION SYSTEM"/>
    <property type="match status" value="1"/>
</dbReference>
<dbReference type="InterPro" id="IPR029016">
    <property type="entry name" value="GAF-like_dom_sf"/>
</dbReference>
<dbReference type="Gene3D" id="3.30.70.270">
    <property type="match status" value="1"/>
</dbReference>
<protein>
    <recommendedName>
        <fullName evidence="1">diguanylate cyclase</fullName>
        <ecNumber evidence="1">2.7.7.65</ecNumber>
    </recommendedName>
</protein>
<dbReference type="InterPro" id="IPR007891">
    <property type="entry name" value="CHASE3"/>
</dbReference>
<dbReference type="RefSeq" id="WP_185894295.1">
    <property type="nucleotide sequence ID" value="NZ_CP060028.1"/>
</dbReference>
<keyword evidence="3" id="KW-0812">Transmembrane</keyword>
<dbReference type="SMART" id="SM00267">
    <property type="entry name" value="GGDEF"/>
    <property type="match status" value="1"/>
</dbReference>
<keyword evidence="3" id="KW-1133">Transmembrane helix</keyword>
<dbReference type="CDD" id="cd01949">
    <property type="entry name" value="GGDEF"/>
    <property type="match status" value="1"/>
</dbReference>
<accession>A0ABX6R6T3</accession>
<evidence type="ECO:0000256" key="2">
    <source>
        <dbReference type="ARBA" id="ARBA00034247"/>
    </source>
</evidence>
<dbReference type="NCBIfam" id="TIGR00254">
    <property type="entry name" value="GGDEF"/>
    <property type="match status" value="1"/>
</dbReference>
<dbReference type="InterPro" id="IPR050469">
    <property type="entry name" value="Diguanylate_Cyclase"/>
</dbReference>
<dbReference type="InterPro" id="IPR043128">
    <property type="entry name" value="Rev_trsase/Diguanyl_cyclase"/>
</dbReference>